<gene>
    <name evidence="1" type="ORF">A2966_00565</name>
</gene>
<dbReference type="Proteomes" id="UP000176480">
    <property type="component" value="Unassembled WGS sequence"/>
</dbReference>
<sequence length="218" mass="24855">MADQQFEQFLNKEVRFSSVPIEPVDFIRRCVERGSVLDMPYKITPNEAQIARQVGFEIKVKRNVPPEEALFYPTETRLKATITSPPVVPHIEWEVQPPDLSAVVDSDDPSKPPDTAKLKCVEVIICLDHEFANKKHSRTADEIYRVDLTKAPPQAYKQEPIPIAEQMLCPNTGDKIADSIISITYPHPEFRYVTVKQEQFQQVLNVVRLCQQQGSLVL</sequence>
<proteinExistence type="predicted"/>
<name>A0A1F7J8C4_9BACT</name>
<protein>
    <submittedName>
        <fullName evidence="1">Uncharacterized protein</fullName>
    </submittedName>
</protein>
<evidence type="ECO:0000313" key="1">
    <source>
        <dbReference type="EMBL" id="OGK51857.1"/>
    </source>
</evidence>
<comment type="caution">
    <text evidence="1">The sequence shown here is derived from an EMBL/GenBank/DDBJ whole genome shotgun (WGS) entry which is preliminary data.</text>
</comment>
<accession>A0A1F7J8C4</accession>
<evidence type="ECO:0000313" key="2">
    <source>
        <dbReference type="Proteomes" id="UP000176480"/>
    </source>
</evidence>
<dbReference type="EMBL" id="MGAR01000018">
    <property type="protein sequence ID" value="OGK51857.1"/>
    <property type="molecule type" value="Genomic_DNA"/>
</dbReference>
<dbReference type="AlphaFoldDB" id="A0A1F7J8C4"/>
<reference evidence="1 2" key="1">
    <citation type="journal article" date="2016" name="Nat. Commun.">
        <title>Thousands of microbial genomes shed light on interconnected biogeochemical processes in an aquifer system.</title>
        <authorList>
            <person name="Anantharaman K."/>
            <person name="Brown C.T."/>
            <person name="Hug L.A."/>
            <person name="Sharon I."/>
            <person name="Castelle C.J."/>
            <person name="Probst A.J."/>
            <person name="Thomas B.C."/>
            <person name="Singh A."/>
            <person name="Wilkins M.J."/>
            <person name="Karaoz U."/>
            <person name="Brodie E.L."/>
            <person name="Williams K.H."/>
            <person name="Hubbard S.S."/>
            <person name="Banfield J.F."/>
        </authorList>
    </citation>
    <scope>NUCLEOTIDE SEQUENCE [LARGE SCALE GENOMIC DNA]</scope>
</reference>
<organism evidence="1 2">
    <name type="scientific">Candidatus Roizmanbacteria bacterium RIFCSPLOWO2_01_FULL_41_22</name>
    <dbReference type="NCBI Taxonomy" id="1802067"/>
    <lineage>
        <taxon>Bacteria</taxon>
        <taxon>Candidatus Roizmaniibacteriota</taxon>
    </lineage>
</organism>